<dbReference type="GO" id="GO:0004799">
    <property type="term" value="F:thymidylate synthase activity"/>
    <property type="evidence" value="ECO:0007669"/>
    <property type="project" value="UniProtKB-UniRule"/>
</dbReference>
<dbReference type="STRING" id="1802758.A3A96_04050"/>
<proteinExistence type="predicted"/>
<reference evidence="6 7" key="1">
    <citation type="journal article" date="2016" name="Nat. Commun.">
        <title>Thousands of microbial genomes shed light on interconnected biogeochemical processes in an aquifer system.</title>
        <authorList>
            <person name="Anantharaman K."/>
            <person name="Brown C.T."/>
            <person name="Hug L.A."/>
            <person name="Sharon I."/>
            <person name="Castelle C.J."/>
            <person name="Probst A.J."/>
            <person name="Thomas B.C."/>
            <person name="Singh A."/>
            <person name="Wilkins M.J."/>
            <person name="Karaoz U."/>
            <person name="Brodie E.L."/>
            <person name="Williams K.H."/>
            <person name="Hubbard S.S."/>
            <person name="Banfield J.F."/>
        </authorList>
    </citation>
    <scope>NUCLEOTIDE SEQUENCE [LARGE SCALE GENOMIC DNA]</scope>
</reference>
<sequence>MTTIPYKPYSERIPDRQYANVLRFIRQSPETFLAKNPHQDAGRWTNLETPRMVFKFENGFPIITERKIPFWKTAITEIILFMQGVQTLDEMLASGCNWWADWVSPEKCANFGLKTGNLGPGSYGPILAKLPHFEWEKSAEFTGQGCYAPRPFNQVENLVQSLKDGPYLNGHVISTWFPPLDMQHGKLRRQVVVAPCHGTKIQATVIEGRKLALTMTQRSGDVPVGVVSNIIQYAALTIMLAHVCGYEPYKYIHVVDDAQIYTNQVDRVDELLEREPFPFPTLNLTDEGQRISNIFDFTADHFEISDYQSHPGMKIPTTL</sequence>
<evidence type="ECO:0000313" key="6">
    <source>
        <dbReference type="EMBL" id="OHB02574.1"/>
    </source>
</evidence>
<dbReference type="InterPro" id="IPR045097">
    <property type="entry name" value="Thymidate_synth/dCMP_Mease"/>
</dbReference>
<dbReference type="InterPro" id="IPR023451">
    <property type="entry name" value="Thymidate_synth/dCMP_Mease_dom"/>
</dbReference>
<evidence type="ECO:0000256" key="1">
    <source>
        <dbReference type="ARBA" id="ARBA00011947"/>
    </source>
</evidence>
<dbReference type="PANTHER" id="PTHR11548">
    <property type="entry name" value="THYMIDYLATE SYNTHASE 1"/>
    <property type="match status" value="1"/>
</dbReference>
<evidence type="ECO:0000256" key="4">
    <source>
        <dbReference type="NCBIfam" id="TIGR03284"/>
    </source>
</evidence>
<dbReference type="Gene3D" id="3.30.572.10">
    <property type="entry name" value="Thymidylate synthase/dCMP hydroxymethylase domain"/>
    <property type="match status" value="1"/>
</dbReference>
<protein>
    <recommendedName>
        <fullName evidence="1 4">Thymidylate synthase</fullName>
        <ecNumber evidence="1 4">2.1.1.45</ecNumber>
    </recommendedName>
</protein>
<dbReference type="SUPFAM" id="SSF55831">
    <property type="entry name" value="Thymidylate synthase/dCMP hydroxymethylase"/>
    <property type="match status" value="1"/>
</dbReference>
<dbReference type="InterPro" id="IPR036926">
    <property type="entry name" value="Thymidate_synth/dCMP_Mease_sf"/>
</dbReference>
<dbReference type="NCBIfam" id="TIGR03284">
    <property type="entry name" value="thym_sym"/>
    <property type="match status" value="1"/>
</dbReference>
<dbReference type="InterPro" id="IPR000398">
    <property type="entry name" value="Thymidylate_synthase"/>
</dbReference>
<evidence type="ECO:0000313" key="7">
    <source>
        <dbReference type="Proteomes" id="UP000177707"/>
    </source>
</evidence>
<evidence type="ECO:0000259" key="5">
    <source>
        <dbReference type="Pfam" id="PF00303"/>
    </source>
</evidence>
<dbReference type="Proteomes" id="UP000177707">
    <property type="component" value="Unassembled WGS sequence"/>
</dbReference>
<dbReference type="PANTHER" id="PTHR11548:SF1">
    <property type="entry name" value="THYMIDYLATE SYNTHASE 1"/>
    <property type="match status" value="1"/>
</dbReference>
<dbReference type="PRINTS" id="PR00108">
    <property type="entry name" value="THYMDSNTHASE"/>
</dbReference>
<dbReference type="Pfam" id="PF00303">
    <property type="entry name" value="Thymidylat_synt"/>
    <property type="match status" value="1"/>
</dbReference>
<organism evidence="6 7">
    <name type="scientific">Candidatus Zambryskibacteria bacterium RIFCSPLOWO2_01_FULL_39_39</name>
    <dbReference type="NCBI Taxonomy" id="1802758"/>
    <lineage>
        <taxon>Bacteria</taxon>
        <taxon>Candidatus Zambryskiibacteriota</taxon>
    </lineage>
</organism>
<dbReference type="AlphaFoldDB" id="A0A1G2TZA2"/>
<dbReference type="EMBL" id="MHWB01000003">
    <property type="protein sequence ID" value="OHB02574.1"/>
    <property type="molecule type" value="Genomic_DNA"/>
</dbReference>
<feature type="domain" description="Thymidylate synthase/dCMP hydroxymethylase" evidence="5">
    <location>
        <begin position="42"/>
        <end position="316"/>
    </location>
</feature>
<dbReference type="EC" id="2.1.1.45" evidence="1 4"/>
<dbReference type="GO" id="GO:0032259">
    <property type="term" value="P:methylation"/>
    <property type="evidence" value="ECO:0007669"/>
    <property type="project" value="UniProtKB-KW"/>
</dbReference>
<dbReference type="GO" id="GO:0006231">
    <property type="term" value="P:dTMP biosynthetic process"/>
    <property type="evidence" value="ECO:0007669"/>
    <property type="project" value="InterPro"/>
</dbReference>
<evidence type="ECO:0000256" key="2">
    <source>
        <dbReference type="ARBA" id="ARBA00022603"/>
    </source>
</evidence>
<name>A0A1G2TZA2_9BACT</name>
<evidence type="ECO:0000256" key="3">
    <source>
        <dbReference type="ARBA" id="ARBA00022679"/>
    </source>
</evidence>
<accession>A0A1G2TZA2</accession>
<keyword evidence="2" id="KW-0489">Methyltransferase</keyword>
<keyword evidence="3" id="KW-0808">Transferase</keyword>
<comment type="caution">
    <text evidence="6">The sequence shown here is derived from an EMBL/GenBank/DDBJ whole genome shotgun (WGS) entry which is preliminary data.</text>
</comment>
<dbReference type="GO" id="GO:0005829">
    <property type="term" value="C:cytosol"/>
    <property type="evidence" value="ECO:0007669"/>
    <property type="project" value="TreeGrafter"/>
</dbReference>
<gene>
    <name evidence="6" type="ORF">A3A96_04050</name>
</gene>